<dbReference type="InterPro" id="IPR000949">
    <property type="entry name" value="ELM2_dom"/>
</dbReference>
<evidence type="ECO:0000313" key="14">
    <source>
        <dbReference type="Proteomes" id="UP000018468"/>
    </source>
</evidence>
<dbReference type="STRING" id="7918.ENSLOCP00000021323"/>
<keyword evidence="2" id="KW-0597">Phosphoprotein</keyword>
<sequence>MEDQSVYKTNHNVNCTDSSYFQHQQQSSMASMNHSYGATAMEPLQSSPVSPQFPHDSRDGSAVSVKGFPGMVEVSKAAGSWPGSANHHRNSMGGAPAMWGSPTQGEPPDIGDGSNGGGYQYNTTAQTSTDGQPKVTSSVLQKLDSFTQVFANQNLRIHQGNAGNGSANSMAQHRQVGVSPLASTTTDSTLRQLLSHKPPGQESQQVTLPQQQQPQPSQQRYQLEQQQVQRSFDQAQPKQQHVQELQQQHQQQQQLFFEYQQQQLQQQQQQQRVAHLQIQQALQQRQQIQSLQSQQQQLMQQQQQVQQQNQFYLQPQAQQQTQLTAHALVLQQLQQQQQHQRSTYYHQHSHPAMHQAQQQMQPPAAIPLYNQNRKAMQQQQQQQHHSYSQPEQVHSIQNLQLSSGTQYYFQEQQDQYRQLYQPNLQMQQQVQSQEDMGLQSPPKQYLPEPGCHLLSTSQHTPGDPSPAVQGVPNTRADSLVCQEPHPPMVMSCAPHQQNQRQVREAIPTIQLVNSKGGAHRQLHSPTAMWTQGSLSNVKVETASPDHSALTNTPLLEREDTKIKLLCSICQKEFKSLPALNGHMRSHGGMRALPGPKQEEGDTQLPKEVEPLLPIIMPVSVPVKLPLAAPTPDLSPTPCRPPDSEAATLVSPTSEPPQALQQQQQCLLPGSGAAHPSPVPSDPIRRAQKAEKMAGSGVRGGQQDKKKYRHRPEPLIIPSPCGGLSGGGATLFQSQLRSPRILGDPPPYTPPPMLSPVRQGSGLFSSVNSGYLHAGGQPTPITPRLLLCRASSVDSSAVAVTPGSGEQPVDVKPRINIGPRFQAVIPELRRHSRVERDLHKASLVWTPEPDLDSPGAQQKVDNLVKMACSSVLPGGGTNSEYALHCLFESRGNIMATLEKLLMLRPLRPKSHPLADYHYAGSDKWSVLEKKQLNKALAVHNKDFFYVQKMVKTKTVAQCVEYYYTWKKRLRLGKKNRSRLTNQESEDMASGEDGELESEELEEEKKSSREQEPEVPQSPDQEIQLDELAEADQMSALPNATFVCEVPNCGSMFNSRQALNGHARIHSNTNQAHRPAPGGKPKSMSQSGHGSVKSSPAHSTTSGDTDPTLIFPCKECGKVFFKIKSRNAHMKTHRQQEDPDRRKPQRASLGLDLEPPHRGAKACLPMGPTPLPFDHMSMVKRLGAEEEEEEEEEDAGEALISPHLLLMGEPGEYLPEQQDEL</sequence>
<evidence type="ECO:0000259" key="10">
    <source>
        <dbReference type="PROSITE" id="PS50157"/>
    </source>
</evidence>
<feature type="compositionally biased region" description="Low complexity" evidence="9">
    <location>
        <begin position="350"/>
        <end position="360"/>
    </location>
</feature>
<feature type="region of interest" description="Disordered" evidence="9">
    <location>
        <begin position="372"/>
        <end position="394"/>
    </location>
</feature>
<dbReference type="PANTHER" id="PTHR16089:SF19">
    <property type="entry name" value="TRANSCRIPTIONAL-REGULATING FACTOR 1"/>
    <property type="match status" value="1"/>
</dbReference>
<feature type="compositionally biased region" description="Polar residues" evidence="9">
    <location>
        <begin position="181"/>
        <end position="192"/>
    </location>
</feature>
<feature type="domain" description="C2H2-type" evidence="10">
    <location>
        <begin position="1109"/>
        <end position="1136"/>
    </location>
</feature>
<evidence type="ECO:0000256" key="1">
    <source>
        <dbReference type="ARBA" id="ARBA00004123"/>
    </source>
</evidence>
<comment type="subcellular location">
    <subcellularLocation>
        <location evidence="1">Nucleus</location>
    </subcellularLocation>
</comment>
<dbReference type="Gene3D" id="3.30.160.60">
    <property type="entry name" value="Classic Zinc Finger"/>
    <property type="match status" value="1"/>
</dbReference>
<evidence type="ECO:0000313" key="13">
    <source>
        <dbReference type="Ensembl" id="ENSLOCP00000021323.1"/>
    </source>
</evidence>
<evidence type="ECO:0000256" key="8">
    <source>
        <dbReference type="PROSITE-ProRule" id="PRU00042"/>
    </source>
</evidence>
<dbReference type="SUPFAM" id="SSF46689">
    <property type="entry name" value="Homeodomain-like"/>
    <property type="match status" value="1"/>
</dbReference>
<dbReference type="InterPro" id="IPR017884">
    <property type="entry name" value="SANT_dom"/>
</dbReference>
<evidence type="ECO:0000256" key="5">
    <source>
        <dbReference type="ARBA" id="ARBA00023125"/>
    </source>
</evidence>
<dbReference type="InterPro" id="IPR013087">
    <property type="entry name" value="Znf_C2H2_type"/>
</dbReference>
<feature type="region of interest" description="Disordered" evidence="9">
    <location>
        <begin position="42"/>
        <end position="61"/>
    </location>
</feature>
<dbReference type="PROSITE" id="PS51293">
    <property type="entry name" value="SANT"/>
    <property type="match status" value="1"/>
</dbReference>
<dbReference type="InterPro" id="IPR001005">
    <property type="entry name" value="SANT/Myb"/>
</dbReference>
<dbReference type="PROSITE" id="PS50157">
    <property type="entry name" value="ZINC_FINGER_C2H2_2"/>
    <property type="match status" value="3"/>
</dbReference>
<dbReference type="Pfam" id="PF01448">
    <property type="entry name" value="ELM2"/>
    <property type="match status" value="1"/>
</dbReference>
<dbReference type="InterPro" id="IPR051066">
    <property type="entry name" value="Trans_reg/Corepressor"/>
</dbReference>
<organism evidence="13 14">
    <name type="scientific">Lepisosteus oculatus</name>
    <name type="common">Spotted gar</name>
    <dbReference type="NCBI Taxonomy" id="7918"/>
    <lineage>
        <taxon>Eukaryota</taxon>
        <taxon>Metazoa</taxon>
        <taxon>Chordata</taxon>
        <taxon>Craniata</taxon>
        <taxon>Vertebrata</taxon>
        <taxon>Euteleostomi</taxon>
        <taxon>Actinopterygii</taxon>
        <taxon>Neopterygii</taxon>
        <taxon>Holostei</taxon>
        <taxon>Semionotiformes</taxon>
        <taxon>Lepisosteidae</taxon>
        <taxon>Lepisosteus</taxon>
    </lineage>
</organism>
<dbReference type="eggNOG" id="KOG4167">
    <property type="taxonomic scope" value="Eukaryota"/>
</dbReference>
<feature type="compositionally biased region" description="Basic and acidic residues" evidence="9">
    <location>
        <begin position="682"/>
        <end position="691"/>
    </location>
</feature>
<feature type="region of interest" description="Disordered" evidence="9">
    <location>
        <begin position="340"/>
        <end position="360"/>
    </location>
</feature>
<evidence type="ECO:0000259" key="11">
    <source>
        <dbReference type="PROSITE" id="PS51156"/>
    </source>
</evidence>
<evidence type="ECO:0000256" key="2">
    <source>
        <dbReference type="ARBA" id="ARBA00022553"/>
    </source>
</evidence>
<proteinExistence type="predicted"/>
<dbReference type="Bgee" id="ENSLOCG00000017240">
    <property type="expression patterns" value="Expressed in bone element and 11 other cell types or tissues"/>
</dbReference>
<dbReference type="OMA" id="IIEDCMT"/>
<feature type="domain" description="ELM2" evidence="11">
    <location>
        <begin position="812"/>
        <end position="903"/>
    </location>
</feature>
<feature type="compositionally biased region" description="Basic and acidic residues" evidence="9">
    <location>
        <begin position="1001"/>
        <end position="1010"/>
    </location>
</feature>
<reference evidence="13" key="3">
    <citation type="submission" date="2025-09" db="UniProtKB">
        <authorList>
            <consortium name="Ensembl"/>
        </authorList>
    </citation>
    <scope>IDENTIFICATION</scope>
</reference>
<dbReference type="PROSITE" id="PS51156">
    <property type="entry name" value="ELM2"/>
    <property type="match status" value="1"/>
</dbReference>
<keyword evidence="8" id="KW-0479">Metal-binding</keyword>
<evidence type="ECO:0000256" key="9">
    <source>
        <dbReference type="SAM" id="MobiDB-lite"/>
    </source>
</evidence>
<dbReference type="FunFam" id="1.10.10.60:FF:000086">
    <property type="entry name" value="transcriptional-regulating factor 1 isoform X1"/>
    <property type="match status" value="1"/>
</dbReference>
<keyword evidence="8" id="KW-0862">Zinc</keyword>
<feature type="compositionally biased region" description="Polar residues" evidence="9">
    <location>
        <begin position="1081"/>
        <end position="1103"/>
    </location>
</feature>
<keyword evidence="7" id="KW-0539">Nucleus</keyword>
<feature type="region of interest" description="Disordered" evidence="9">
    <location>
        <begin position="79"/>
        <end position="136"/>
    </location>
</feature>
<dbReference type="OrthoDB" id="10258692at2759"/>
<dbReference type="SMART" id="SM00717">
    <property type="entry name" value="SANT"/>
    <property type="match status" value="1"/>
</dbReference>
<dbReference type="GO" id="GO:0000118">
    <property type="term" value="C:histone deacetylase complex"/>
    <property type="evidence" value="ECO:0000318"/>
    <property type="project" value="GO_Central"/>
</dbReference>
<dbReference type="GO" id="GO:0008270">
    <property type="term" value="F:zinc ion binding"/>
    <property type="evidence" value="ECO:0007669"/>
    <property type="project" value="UniProtKB-KW"/>
</dbReference>
<reference evidence="13" key="2">
    <citation type="submission" date="2025-08" db="UniProtKB">
        <authorList>
            <consortium name="Ensembl"/>
        </authorList>
    </citation>
    <scope>IDENTIFICATION</scope>
</reference>
<dbReference type="InterPro" id="IPR036236">
    <property type="entry name" value="Znf_C2H2_sf"/>
</dbReference>
<keyword evidence="5" id="KW-0238">DNA-binding</keyword>
<dbReference type="Gene3D" id="1.10.10.60">
    <property type="entry name" value="Homeodomain-like"/>
    <property type="match status" value="1"/>
</dbReference>
<evidence type="ECO:0000256" key="7">
    <source>
        <dbReference type="ARBA" id="ARBA00023242"/>
    </source>
</evidence>
<feature type="domain" description="C2H2-type" evidence="10">
    <location>
        <begin position="564"/>
        <end position="591"/>
    </location>
</feature>
<dbReference type="GO" id="GO:0005667">
    <property type="term" value="C:transcription regulator complex"/>
    <property type="evidence" value="ECO:0000318"/>
    <property type="project" value="GO_Central"/>
</dbReference>
<dbReference type="GO" id="GO:0006357">
    <property type="term" value="P:regulation of transcription by RNA polymerase II"/>
    <property type="evidence" value="ECO:0000318"/>
    <property type="project" value="GO_Central"/>
</dbReference>
<keyword evidence="3" id="KW-0007">Acetylation</keyword>
<feature type="region of interest" description="Disordered" evidence="9">
    <location>
        <begin position="631"/>
        <end position="707"/>
    </location>
</feature>
<dbReference type="GO" id="GO:0045892">
    <property type="term" value="P:negative regulation of DNA-templated transcription"/>
    <property type="evidence" value="ECO:0000318"/>
    <property type="project" value="GO_Central"/>
</dbReference>
<name>W5NL14_LEPOC</name>
<dbReference type="Proteomes" id="UP000018468">
    <property type="component" value="Linkage group LG1"/>
</dbReference>
<dbReference type="SMART" id="SM01189">
    <property type="entry name" value="ELM2"/>
    <property type="match status" value="1"/>
</dbReference>
<feature type="compositionally biased region" description="Acidic residues" evidence="9">
    <location>
        <begin position="982"/>
        <end position="1000"/>
    </location>
</feature>
<feature type="region of interest" description="Disordered" evidence="9">
    <location>
        <begin position="1066"/>
        <end position="1106"/>
    </location>
</feature>
<reference evidence="14" key="1">
    <citation type="submission" date="2011-12" db="EMBL/GenBank/DDBJ databases">
        <title>The Draft Genome of Lepisosteus oculatus.</title>
        <authorList>
            <consortium name="The Broad Institute Genome Assembly &amp; Analysis Group"/>
            <consortium name="Computational R&amp;D Group"/>
            <consortium name="and Sequencing Platform"/>
            <person name="Di Palma F."/>
            <person name="Alfoldi J."/>
            <person name="Johnson J."/>
            <person name="Berlin A."/>
            <person name="Gnerre S."/>
            <person name="Jaffe D."/>
            <person name="MacCallum I."/>
            <person name="Young S."/>
            <person name="Walker B.J."/>
            <person name="Lander E.S."/>
            <person name="Lindblad-Toh K."/>
        </authorList>
    </citation>
    <scope>NUCLEOTIDE SEQUENCE [LARGE SCALE GENOMIC DNA]</scope>
</reference>
<feature type="compositionally biased region" description="Polar residues" evidence="9">
    <location>
        <begin position="384"/>
        <end position="394"/>
    </location>
</feature>
<feature type="compositionally biased region" description="Low complexity" evidence="9">
    <location>
        <begin position="655"/>
        <end position="668"/>
    </location>
</feature>
<dbReference type="GO" id="GO:0003714">
    <property type="term" value="F:transcription corepressor activity"/>
    <property type="evidence" value="ECO:0000318"/>
    <property type="project" value="GO_Central"/>
</dbReference>
<dbReference type="Ensembl" id="ENSLOCT00000021360.1">
    <property type="protein sequence ID" value="ENSLOCP00000021323.1"/>
    <property type="gene ID" value="ENSLOCG00000017240.1"/>
</dbReference>
<evidence type="ECO:0000256" key="3">
    <source>
        <dbReference type="ARBA" id="ARBA00022990"/>
    </source>
</evidence>
<feature type="domain" description="C2H2-type" evidence="10">
    <location>
        <begin position="1040"/>
        <end position="1069"/>
    </location>
</feature>
<evidence type="ECO:0000256" key="4">
    <source>
        <dbReference type="ARBA" id="ARBA00023015"/>
    </source>
</evidence>
<dbReference type="InterPro" id="IPR009057">
    <property type="entry name" value="Homeodomain-like_sf"/>
</dbReference>
<feature type="region of interest" description="Disordered" evidence="9">
    <location>
        <begin position="1180"/>
        <end position="1219"/>
    </location>
</feature>
<accession>W5NL14</accession>
<protein>
    <submittedName>
        <fullName evidence="13">Transcriptional regulating factor 1</fullName>
    </submittedName>
</protein>
<dbReference type="AlphaFoldDB" id="W5NL14"/>
<keyword evidence="4" id="KW-0805">Transcription regulation</keyword>
<feature type="region of interest" description="Disordered" evidence="9">
    <location>
        <begin position="426"/>
        <end position="467"/>
    </location>
</feature>
<dbReference type="SMART" id="SM00355">
    <property type="entry name" value="ZnF_C2H2"/>
    <property type="match status" value="3"/>
</dbReference>
<dbReference type="GeneTree" id="ENSGT00940000160303"/>
<feature type="compositionally biased region" description="Acidic residues" evidence="9">
    <location>
        <begin position="1183"/>
        <end position="1194"/>
    </location>
</feature>
<feature type="region of interest" description="Disordered" evidence="9">
    <location>
        <begin position="160"/>
        <end position="245"/>
    </location>
</feature>
<feature type="domain" description="SANT" evidence="12">
    <location>
        <begin position="918"/>
        <end position="969"/>
    </location>
</feature>
<dbReference type="PANTHER" id="PTHR16089">
    <property type="entry name" value="REST COREPRESSOR COREST PROTEIN-RELATED"/>
    <property type="match status" value="1"/>
</dbReference>
<keyword evidence="6" id="KW-0804">Transcription</keyword>
<feature type="compositionally biased region" description="Low complexity" evidence="9">
    <location>
        <begin position="201"/>
        <end position="230"/>
    </location>
</feature>
<dbReference type="InParanoid" id="W5NL14"/>
<dbReference type="KEGG" id="loc:102695247"/>
<keyword evidence="14" id="KW-1185">Reference proteome</keyword>
<dbReference type="PROSITE" id="PS00028">
    <property type="entry name" value="ZINC_FINGER_C2H2_1"/>
    <property type="match status" value="3"/>
</dbReference>
<keyword evidence="8" id="KW-0863">Zinc-finger</keyword>
<feature type="compositionally biased region" description="Polar residues" evidence="9">
    <location>
        <begin position="120"/>
        <end position="136"/>
    </location>
</feature>
<evidence type="ECO:0000259" key="12">
    <source>
        <dbReference type="PROSITE" id="PS51293"/>
    </source>
</evidence>
<dbReference type="SUPFAM" id="SSF57667">
    <property type="entry name" value="beta-beta-alpha zinc fingers"/>
    <property type="match status" value="1"/>
</dbReference>
<dbReference type="EMBL" id="AHAT01032661">
    <property type="status" value="NOT_ANNOTATED_CDS"/>
    <property type="molecule type" value="Genomic_DNA"/>
</dbReference>
<feature type="region of interest" description="Disordered" evidence="9">
    <location>
        <begin position="974"/>
        <end position="1018"/>
    </location>
</feature>
<dbReference type="GO" id="GO:0003677">
    <property type="term" value="F:DNA binding"/>
    <property type="evidence" value="ECO:0007669"/>
    <property type="project" value="UniProtKB-KW"/>
</dbReference>
<dbReference type="Pfam" id="PF13912">
    <property type="entry name" value="zf-C2H2_6"/>
    <property type="match status" value="2"/>
</dbReference>
<feature type="region of interest" description="Disordered" evidence="9">
    <location>
        <begin position="1127"/>
        <end position="1156"/>
    </location>
</feature>
<evidence type="ECO:0000256" key="6">
    <source>
        <dbReference type="ARBA" id="ARBA00023163"/>
    </source>
</evidence>